<evidence type="ECO:0000313" key="1">
    <source>
        <dbReference type="EMBL" id="MDT2584248.1"/>
    </source>
</evidence>
<evidence type="ECO:0000313" key="2">
    <source>
        <dbReference type="Proteomes" id="UP001262817"/>
    </source>
</evidence>
<reference evidence="1" key="1">
    <citation type="submission" date="2023-03" db="EMBL/GenBank/DDBJ databases">
        <authorList>
            <person name="Shen W."/>
            <person name="Cai J."/>
        </authorList>
    </citation>
    <scope>NUCLEOTIDE SEQUENCE</scope>
    <source>
        <strain evidence="1">P86-2</strain>
    </source>
</reference>
<gene>
    <name evidence="1" type="ORF">P7D17_09070</name>
</gene>
<organism evidence="1 2">
    <name type="scientific">Lactococcus petauri</name>
    <dbReference type="NCBI Taxonomy" id="1940789"/>
    <lineage>
        <taxon>Bacteria</taxon>
        <taxon>Bacillati</taxon>
        <taxon>Bacillota</taxon>
        <taxon>Bacilli</taxon>
        <taxon>Lactobacillales</taxon>
        <taxon>Streptococcaceae</taxon>
        <taxon>Lactococcus</taxon>
    </lineage>
</organism>
<protein>
    <submittedName>
        <fullName evidence="1">Uncharacterized protein</fullName>
    </submittedName>
</protein>
<dbReference type="RefSeq" id="WP_200553867.1">
    <property type="nucleotide sequence ID" value="NZ_JAEOAS010000008.1"/>
</dbReference>
<name>A0AAJ2IVV5_9LACT</name>
<dbReference type="Proteomes" id="UP001262817">
    <property type="component" value="Unassembled WGS sequence"/>
</dbReference>
<comment type="caution">
    <text evidence="1">The sequence shown here is derived from an EMBL/GenBank/DDBJ whole genome shotgun (WGS) entry which is preliminary data.</text>
</comment>
<dbReference type="EMBL" id="JARPXR010000010">
    <property type="protein sequence ID" value="MDT2584248.1"/>
    <property type="molecule type" value="Genomic_DNA"/>
</dbReference>
<accession>A0AAJ2IVV5</accession>
<dbReference type="AlphaFoldDB" id="A0AAJ2IVV5"/>
<sequence>MSYRLENGELYPRATHPGSGEAAYWPEGETYTNTGQWPGAMITRETAQNLIQDKAPITLQEWHTRYRDTLDAIGNYWVIDHETGWAYWANQLNGGQATSYLIDAAHMRPEADKINGSYYYGIHVSSELIRPDQEFQDESTAGAVSELIAEIRDYGDGNPISSIDYTISVFNFSRMQPGRLFTTSG</sequence>
<proteinExistence type="predicted"/>